<evidence type="ECO:0000313" key="7">
    <source>
        <dbReference type="Proteomes" id="UP000319257"/>
    </source>
</evidence>
<gene>
    <name evidence="6" type="ORF">E0L32_001294</name>
</gene>
<feature type="coiled-coil region" evidence="3">
    <location>
        <begin position="472"/>
        <end position="499"/>
    </location>
</feature>
<dbReference type="AlphaFoldDB" id="A0A507ARL1"/>
<dbReference type="Pfam" id="PF00172">
    <property type="entry name" value="Zn_clus"/>
    <property type="match status" value="1"/>
</dbReference>
<keyword evidence="3" id="KW-0175">Coiled coil</keyword>
<dbReference type="SMART" id="SM00906">
    <property type="entry name" value="Fungal_trans"/>
    <property type="match status" value="1"/>
</dbReference>
<name>A0A507ARL1_9PEZI</name>
<dbReference type="InterPro" id="IPR050987">
    <property type="entry name" value="AtrR-like"/>
</dbReference>
<dbReference type="InterPro" id="IPR007219">
    <property type="entry name" value="XnlR_reg_dom"/>
</dbReference>
<dbReference type="GO" id="GO:0000981">
    <property type="term" value="F:DNA-binding transcription factor activity, RNA polymerase II-specific"/>
    <property type="evidence" value="ECO:0007669"/>
    <property type="project" value="InterPro"/>
</dbReference>
<evidence type="ECO:0000256" key="2">
    <source>
        <dbReference type="ARBA" id="ARBA00023242"/>
    </source>
</evidence>
<dbReference type="CDD" id="cd00067">
    <property type="entry name" value="GAL4"/>
    <property type="match status" value="1"/>
</dbReference>
<dbReference type="GO" id="GO:0006351">
    <property type="term" value="P:DNA-templated transcription"/>
    <property type="evidence" value="ECO:0007669"/>
    <property type="project" value="InterPro"/>
</dbReference>
<protein>
    <recommendedName>
        <fullName evidence="5">Zn(2)-C6 fungal-type domain-containing protein</fullName>
    </recommendedName>
</protein>
<dbReference type="Proteomes" id="UP000319257">
    <property type="component" value="Unassembled WGS sequence"/>
</dbReference>
<feature type="region of interest" description="Disordered" evidence="4">
    <location>
        <begin position="653"/>
        <end position="698"/>
    </location>
</feature>
<organism evidence="6 7">
    <name type="scientific">Thyridium curvatum</name>
    <dbReference type="NCBI Taxonomy" id="1093900"/>
    <lineage>
        <taxon>Eukaryota</taxon>
        <taxon>Fungi</taxon>
        <taxon>Dikarya</taxon>
        <taxon>Ascomycota</taxon>
        <taxon>Pezizomycotina</taxon>
        <taxon>Sordariomycetes</taxon>
        <taxon>Sordariomycetidae</taxon>
        <taxon>Thyridiales</taxon>
        <taxon>Thyridiaceae</taxon>
        <taxon>Thyridium</taxon>
    </lineage>
</organism>
<dbReference type="STRING" id="1093900.A0A507ARL1"/>
<dbReference type="PROSITE" id="PS50048">
    <property type="entry name" value="ZN2_CY6_FUNGAL_2"/>
    <property type="match status" value="1"/>
</dbReference>
<evidence type="ECO:0000256" key="1">
    <source>
        <dbReference type="ARBA" id="ARBA00022723"/>
    </source>
</evidence>
<dbReference type="InterPro" id="IPR001138">
    <property type="entry name" value="Zn2Cys6_DnaBD"/>
</dbReference>
<dbReference type="RefSeq" id="XP_030991808.1">
    <property type="nucleotide sequence ID" value="XM_031135358.1"/>
</dbReference>
<comment type="caution">
    <text evidence="6">The sequence shown here is derived from an EMBL/GenBank/DDBJ whole genome shotgun (WGS) entry which is preliminary data.</text>
</comment>
<dbReference type="OrthoDB" id="103819at2759"/>
<evidence type="ECO:0000313" key="6">
    <source>
        <dbReference type="EMBL" id="TPX10097.1"/>
    </source>
</evidence>
<accession>A0A507ARL1</accession>
<feature type="domain" description="Zn(2)-C6 fungal-type" evidence="5">
    <location>
        <begin position="24"/>
        <end position="54"/>
    </location>
</feature>
<dbReference type="EMBL" id="SKBQ01000005">
    <property type="protein sequence ID" value="TPX10097.1"/>
    <property type="molecule type" value="Genomic_DNA"/>
</dbReference>
<dbReference type="SUPFAM" id="SSF57701">
    <property type="entry name" value="Zn2/Cys6 DNA-binding domain"/>
    <property type="match status" value="1"/>
</dbReference>
<reference evidence="6 7" key="1">
    <citation type="submission" date="2019-06" db="EMBL/GenBank/DDBJ databases">
        <title>Draft genome sequence of the filamentous fungus Phialemoniopsis curvata isolated from diesel fuel.</title>
        <authorList>
            <person name="Varaljay V.A."/>
            <person name="Lyon W.J."/>
            <person name="Crouch A.L."/>
            <person name="Drake C.E."/>
            <person name="Hollomon J.M."/>
            <person name="Nadeau L.J."/>
            <person name="Nunn H.S."/>
            <person name="Stevenson B.S."/>
            <person name="Bojanowski C.L."/>
            <person name="Crookes-Goodson W.J."/>
        </authorList>
    </citation>
    <scope>NUCLEOTIDE SEQUENCE [LARGE SCALE GENOMIC DNA]</scope>
    <source>
        <strain evidence="6 7">D216</strain>
    </source>
</reference>
<dbReference type="Gene3D" id="4.10.240.10">
    <property type="entry name" value="Zn(2)-C6 fungal-type DNA-binding domain"/>
    <property type="match status" value="1"/>
</dbReference>
<dbReference type="InterPro" id="IPR036864">
    <property type="entry name" value="Zn2-C6_fun-type_DNA-bd_sf"/>
</dbReference>
<dbReference type="GO" id="GO:0008270">
    <property type="term" value="F:zinc ion binding"/>
    <property type="evidence" value="ECO:0007669"/>
    <property type="project" value="InterPro"/>
</dbReference>
<dbReference type="GO" id="GO:0003677">
    <property type="term" value="F:DNA binding"/>
    <property type="evidence" value="ECO:0007669"/>
    <property type="project" value="InterPro"/>
</dbReference>
<dbReference type="Pfam" id="PF04082">
    <property type="entry name" value="Fungal_trans"/>
    <property type="match status" value="1"/>
</dbReference>
<dbReference type="PROSITE" id="PS00463">
    <property type="entry name" value="ZN2_CY6_FUNGAL_1"/>
    <property type="match status" value="1"/>
</dbReference>
<dbReference type="SMART" id="SM00066">
    <property type="entry name" value="GAL4"/>
    <property type="match status" value="1"/>
</dbReference>
<dbReference type="GeneID" id="41968741"/>
<proteinExistence type="predicted"/>
<evidence type="ECO:0000256" key="4">
    <source>
        <dbReference type="SAM" id="MobiDB-lite"/>
    </source>
</evidence>
<sequence>MTSVASSPDSEHRSVKIFSSHDPACDQCRIKKIGCGRELPACSNCVKAGVECVRSNKGKRPNQTNKLVNDFEQFGNRLGSLEKNVLLIHERLDEFLKGLPSQQHGTPTDDGQDSRRRATLAPASAMHKAIVTSPMGCEDFAPPDDDLSPDAIGSTQHYSGGSSLMSLFEDADEKINKNLEAFRPKASVRDILARSQRPQPSPPPPPLLDGFMAFKAEVYQGLSLSAHAFHLDLSNDGAALQLPPRRLLEPIIEPYFRHVAPVTPVVARKPCVEAIDRHYSSEASDQDLEPAWIILFNYMILVCFVGQYMPLDRPSSDLDIVSVTQFEKPFIVNVRRAFSGLDRLLAPKLVNLQALVALTYISQKYFSEHVTQYLLNQACFVGKALGLHRRYSREQLTADEHDERRRVFWCLFITDKDVSLLLGTPPNLHHYDCDVTYPRQITHDFRRRIDSSLILGKVYILLYSPAASRTLAQKLEDSIDELLDDIDGFQRNVEDVASNETDLNRRAWQYLMLEQTHTLHHARVMVLRRSSRPALYALRLAEARQAIQTMARVHIARTTVGGFMVLRRPFQWRPFVSFFELLPKIFTYPIMNEQLSDLTLLQELVDVLRIVAPADGPFSYCGKLLRIAAGCVTIASEFSQLCLRHQNVDSTRLTQTVTSPESHRKRKTSPGGIPGSAQASKIRSAGPHGQHHADHGVSNAEHGVSIPLVGGHVVGPSSMVSTGLPTEFTPPADAMGISGTGFDMFEGNSLTDMFPGWPRPNSDNLSFLSEGFFWGDDDGFNSRQV</sequence>
<evidence type="ECO:0000256" key="3">
    <source>
        <dbReference type="SAM" id="Coils"/>
    </source>
</evidence>
<evidence type="ECO:0000259" key="5">
    <source>
        <dbReference type="PROSITE" id="PS50048"/>
    </source>
</evidence>
<dbReference type="PANTHER" id="PTHR46910">
    <property type="entry name" value="TRANSCRIPTION FACTOR PDR1"/>
    <property type="match status" value="1"/>
</dbReference>
<keyword evidence="1" id="KW-0479">Metal-binding</keyword>
<dbReference type="PANTHER" id="PTHR46910:SF25">
    <property type="entry name" value="ABC-TRANSPORTER-REGULATING TRANSCRIPTION FACTOR"/>
    <property type="match status" value="1"/>
</dbReference>
<dbReference type="CDD" id="cd12148">
    <property type="entry name" value="fungal_TF_MHR"/>
    <property type="match status" value="1"/>
</dbReference>
<keyword evidence="2" id="KW-0539">Nucleus</keyword>
<keyword evidence="7" id="KW-1185">Reference proteome</keyword>
<dbReference type="InParanoid" id="A0A507ARL1"/>